<gene>
    <name evidence="1" type="ORF">UFOVP399_69</name>
</gene>
<feature type="non-terminal residue" evidence="1">
    <location>
        <position position="63"/>
    </location>
</feature>
<dbReference type="GO" id="GO:0003677">
    <property type="term" value="F:DNA binding"/>
    <property type="evidence" value="ECO:0007669"/>
    <property type="project" value="InterPro"/>
</dbReference>
<dbReference type="Gene3D" id="1.10.260.40">
    <property type="entry name" value="lambda repressor-like DNA-binding domains"/>
    <property type="match status" value="1"/>
</dbReference>
<proteinExistence type="predicted"/>
<reference evidence="1" key="1">
    <citation type="submission" date="2020-04" db="EMBL/GenBank/DDBJ databases">
        <authorList>
            <person name="Chiriac C."/>
            <person name="Salcher M."/>
            <person name="Ghai R."/>
            <person name="Kavagutti S V."/>
        </authorList>
    </citation>
    <scope>NUCLEOTIDE SEQUENCE</scope>
</reference>
<accession>A0A6J5M7B1</accession>
<protein>
    <recommendedName>
        <fullName evidence="2">HTH_XRE domain containing protein</fullName>
    </recommendedName>
</protein>
<sequence>MSGLSLARLAARMENAPGEEMISAMSLSRIERGLQPYSEPILEALSLALDVPKWALISVNPEK</sequence>
<organism evidence="1">
    <name type="scientific">uncultured Caudovirales phage</name>
    <dbReference type="NCBI Taxonomy" id="2100421"/>
    <lineage>
        <taxon>Viruses</taxon>
        <taxon>Duplodnaviria</taxon>
        <taxon>Heunggongvirae</taxon>
        <taxon>Uroviricota</taxon>
        <taxon>Caudoviricetes</taxon>
        <taxon>Peduoviridae</taxon>
        <taxon>Maltschvirus</taxon>
        <taxon>Maltschvirus maltsch</taxon>
    </lineage>
</organism>
<evidence type="ECO:0000313" key="1">
    <source>
        <dbReference type="EMBL" id="CAB4141000.1"/>
    </source>
</evidence>
<dbReference type="InterPro" id="IPR010982">
    <property type="entry name" value="Lambda_DNA-bd_dom_sf"/>
</dbReference>
<name>A0A6J5M7B1_9CAUD</name>
<evidence type="ECO:0008006" key="2">
    <source>
        <dbReference type="Google" id="ProtNLM"/>
    </source>
</evidence>
<dbReference type="EMBL" id="LR796383">
    <property type="protein sequence ID" value="CAB4141000.1"/>
    <property type="molecule type" value="Genomic_DNA"/>
</dbReference>